<dbReference type="EMBL" id="CAAJGR010000039">
    <property type="protein sequence ID" value="VHO06824.1"/>
    <property type="molecule type" value="Genomic_DNA"/>
</dbReference>
<gene>
    <name evidence="1" type="ORF">BAL341_3797</name>
</gene>
<evidence type="ECO:0000313" key="1">
    <source>
        <dbReference type="EMBL" id="VHO06824.1"/>
    </source>
</evidence>
<sequence>MQRRNAIRAKVTTSILQQDSGKMMTKNVTNIAYILQPA</sequence>
<protein>
    <submittedName>
        <fullName evidence="1">Uncharacterized protein</fullName>
    </submittedName>
</protein>
<organism evidence="1">
    <name type="scientific">Rheinheimera sp. BAL341</name>
    <dbReference type="NCBI Taxonomy" id="1708203"/>
    <lineage>
        <taxon>Bacteria</taxon>
        <taxon>Pseudomonadati</taxon>
        <taxon>Pseudomonadota</taxon>
        <taxon>Gammaproteobacteria</taxon>
        <taxon>Chromatiales</taxon>
        <taxon>Chromatiaceae</taxon>
        <taxon>Rheinheimera</taxon>
    </lineage>
</organism>
<dbReference type="AlphaFoldDB" id="A0A486XYR0"/>
<reference evidence="1" key="1">
    <citation type="submission" date="2019-04" db="EMBL/GenBank/DDBJ databases">
        <authorList>
            <person name="Brambilla D."/>
        </authorList>
    </citation>
    <scope>NUCLEOTIDE SEQUENCE</scope>
    <source>
        <strain evidence="1">BAL1</strain>
    </source>
</reference>
<proteinExistence type="predicted"/>
<accession>A0A486XYR0</accession>
<name>A0A486XYR0_9GAMM</name>